<dbReference type="SUPFAM" id="SSF53850">
    <property type="entry name" value="Periplasmic binding protein-like II"/>
    <property type="match status" value="1"/>
</dbReference>
<dbReference type="PROSITE" id="PS50931">
    <property type="entry name" value="HTH_LYSR"/>
    <property type="match status" value="1"/>
</dbReference>
<dbReference type="AlphaFoldDB" id="A0A1I4DHV6"/>
<organism evidence="6 7">
    <name type="scientific">Rhodanobacter glycinis</name>
    <dbReference type="NCBI Taxonomy" id="582702"/>
    <lineage>
        <taxon>Bacteria</taxon>
        <taxon>Pseudomonadati</taxon>
        <taxon>Pseudomonadota</taxon>
        <taxon>Gammaproteobacteria</taxon>
        <taxon>Lysobacterales</taxon>
        <taxon>Rhodanobacteraceae</taxon>
        <taxon>Rhodanobacter</taxon>
    </lineage>
</organism>
<evidence type="ECO:0000259" key="5">
    <source>
        <dbReference type="PROSITE" id="PS50931"/>
    </source>
</evidence>
<evidence type="ECO:0000256" key="3">
    <source>
        <dbReference type="ARBA" id="ARBA00023125"/>
    </source>
</evidence>
<dbReference type="InterPro" id="IPR036388">
    <property type="entry name" value="WH-like_DNA-bd_sf"/>
</dbReference>
<dbReference type="Pfam" id="PF03466">
    <property type="entry name" value="LysR_substrate"/>
    <property type="match status" value="1"/>
</dbReference>
<dbReference type="GO" id="GO:0003700">
    <property type="term" value="F:DNA-binding transcription factor activity"/>
    <property type="evidence" value="ECO:0007669"/>
    <property type="project" value="InterPro"/>
</dbReference>
<dbReference type="SUPFAM" id="SSF46785">
    <property type="entry name" value="Winged helix' DNA-binding domain"/>
    <property type="match status" value="1"/>
</dbReference>
<keyword evidence="3 6" id="KW-0238">DNA-binding</keyword>
<comment type="similarity">
    <text evidence="1">Belongs to the LysR transcriptional regulatory family.</text>
</comment>
<dbReference type="Gene3D" id="1.10.10.10">
    <property type="entry name" value="Winged helix-like DNA-binding domain superfamily/Winged helix DNA-binding domain"/>
    <property type="match status" value="1"/>
</dbReference>
<reference evidence="7" key="1">
    <citation type="submission" date="2016-10" db="EMBL/GenBank/DDBJ databases">
        <authorList>
            <person name="Varghese N."/>
            <person name="Submissions S."/>
        </authorList>
    </citation>
    <scope>NUCLEOTIDE SEQUENCE [LARGE SCALE GENOMIC DNA]</scope>
    <source>
        <strain evidence="7">MO64</strain>
    </source>
</reference>
<sequence>MHPRHISELDLNLLKLLDALLDTRSVTLSAERLGIGQPAASRALARLRKVLDDPLLVRTPSGYELTPRAIRLKPEVVQAMHALDHVFAPPSFEAVTSTRRFRIATTDYGSMAVLNQAVPALLRSAPHASLDVVPWSESTLDDMAGGGVDLALYADDALPAAYAWRRLFTETFVCLYRHGHPVGPLAAAGSSASRLKALGKYPRAVIAYPSGRVTQLDDLLDQWGLRDGHVALSLPYFLAAPWIIAESDLVLVAPARVATRLASIARLDSSPFPIRGKGFEYRMIWHERMHHDLAHRWLRELIRQNA</sequence>
<protein>
    <submittedName>
        <fullName evidence="6">DNA-binding transcriptional regulator, LysR family</fullName>
    </submittedName>
</protein>
<dbReference type="PANTHER" id="PTHR30118">
    <property type="entry name" value="HTH-TYPE TRANSCRIPTIONAL REGULATOR LEUO-RELATED"/>
    <property type="match status" value="1"/>
</dbReference>
<evidence type="ECO:0000256" key="4">
    <source>
        <dbReference type="ARBA" id="ARBA00023163"/>
    </source>
</evidence>
<dbReference type="EMBL" id="FOSR01000009">
    <property type="protein sequence ID" value="SFK93198.1"/>
    <property type="molecule type" value="Genomic_DNA"/>
</dbReference>
<dbReference type="GO" id="GO:0003677">
    <property type="term" value="F:DNA binding"/>
    <property type="evidence" value="ECO:0007669"/>
    <property type="project" value="UniProtKB-KW"/>
</dbReference>
<dbReference type="InterPro" id="IPR037402">
    <property type="entry name" value="YidZ_PBP2"/>
</dbReference>
<dbReference type="InterPro" id="IPR036390">
    <property type="entry name" value="WH_DNA-bd_sf"/>
</dbReference>
<evidence type="ECO:0000256" key="2">
    <source>
        <dbReference type="ARBA" id="ARBA00023015"/>
    </source>
</evidence>
<dbReference type="RefSeq" id="WP_175481556.1">
    <property type="nucleotide sequence ID" value="NZ_FOSR01000009.1"/>
</dbReference>
<gene>
    <name evidence="6" type="ORF">SAMN05192579_10974</name>
</gene>
<proteinExistence type="inferred from homology"/>
<dbReference type="Gene3D" id="3.40.190.10">
    <property type="entry name" value="Periplasmic binding protein-like II"/>
    <property type="match status" value="2"/>
</dbReference>
<keyword evidence="4" id="KW-0804">Transcription</keyword>
<dbReference type="Pfam" id="PF00126">
    <property type="entry name" value="HTH_1"/>
    <property type="match status" value="1"/>
</dbReference>
<dbReference type="InterPro" id="IPR000847">
    <property type="entry name" value="LysR_HTH_N"/>
</dbReference>
<accession>A0A1I4DHV6</accession>
<keyword evidence="7" id="KW-1185">Reference proteome</keyword>
<dbReference type="Proteomes" id="UP000198725">
    <property type="component" value="Unassembled WGS sequence"/>
</dbReference>
<keyword evidence="2" id="KW-0805">Transcription regulation</keyword>
<dbReference type="PANTHER" id="PTHR30118:SF15">
    <property type="entry name" value="TRANSCRIPTIONAL REGULATORY PROTEIN"/>
    <property type="match status" value="1"/>
</dbReference>
<feature type="domain" description="HTH lysR-type" evidence="5">
    <location>
        <begin position="9"/>
        <end position="66"/>
    </location>
</feature>
<name>A0A1I4DHV6_9GAMM</name>
<evidence type="ECO:0000313" key="7">
    <source>
        <dbReference type="Proteomes" id="UP000198725"/>
    </source>
</evidence>
<dbReference type="InterPro" id="IPR005119">
    <property type="entry name" value="LysR_subst-bd"/>
</dbReference>
<dbReference type="CDD" id="cd08417">
    <property type="entry name" value="PBP2_Nitroaromatics_like"/>
    <property type="match status" value="1"/>
</dbReference>
<evidence type="ECO:0000313" key="6">
    <source>
        <dbReference type="EMBL" id="SFK93198.1"/>
    </source>
</evidence>
<evidence type="ECO:0000256" key="1">
    <source>
        <dbReference type="ARBA" id="ARBA00009437"/>
    </source>
</evidence>
<dbReference type="InterPro" id="IPR050389">
    <property type="entry name" value="LysR-type_TF"/>
</dbReference>